<name>A0AC34QW63_9BILA</name>
<dbReference type="Proteomes" id="UP000887576">
    <property type="component" value="Unplaced"/>
</dbReference>
<proteinExistence type="predicted"/>
<protein>
    <submittedName>
        <fullName evidence="2">Uncharacterized protein</fullName>
    </submittedName>
</protein>
<dbReference type="WBParaSite" id="JU765_v2.g19915.t1">
    <property type="protein sequence ID" value="JU765_v2.g19915.t1"/>
    <property type="gene ID" value="JU765_v2.g19915"/>
</dbReference>
<evidence type="ECO:0000313" key="1">
    <source>
        <dbReference type="Proteomes" id="UP000887576"/>
    </source>
</evidence>
<evidence type="ECO:0000313" key="2">
    <source>
        <dbReference type="WBParaSite" id="JU765_v2.g19915.t1"/>
    </source>
</evidence>
<sequence>MSYTVVVFFMASLLFLTINCDEEQNGSQRLPIFLRTDRDFRPLQFGKRNNFRPLQFGKKNDFRPLQFGKRSGDYVYPIPFYSSKYLDENY</sequence>
<accession>A0AC34QW63</accession>
<organism evidence="1 2">
    <name type="scientific">Panagrolaimus sp. JU765</name>
    <dbReference type="NCBI Taxonomy" id="591449"/>
    <lineage>
        <taxon>Eukaryota</taxon>
        <taxon>Metazoa</taxon>
        <taxon>Ecdysozoa</taxon>
        <taxon>Nematoda</taxon>
        <taxon>Chromadorea</taxon>
        <taxon>Rhabditida</taxon>
        <taxon>Tylenchina</taxon>
        <taxon>Panagrolaimomorpha</taxon>
        <taxon>Panagrolaimoidea</taxon>
        <taxon>Panagrolaimidae</taxon>
        <taxon>Panagrolaimus</taxon>
    </lineage>
</organism>
<reference evidence="2" key="1">
    <citation type="submission" date="2022-11" db="UniProtKB">
        <authorList>
            <consortium name="WormBaseParasite"/>
        </authorList>
    </citation>
    <scope>IDENTIFICATION</scope>
</reference>